<evidence type="ECO:0000313" key="10">
    <source>
        <dbReference type="Proteomes" id="UP000616779"/>
    </source>
</evidence>
<dbReference type="InterPro" id="IPR000515">
    <property type="entry name" value="MetI-like"/>
</dbReference>
<keyword evidence="5 7" id="KW-1133">Transmembrane helix</keyword>
<evidence type="ECO:0000256" key="7">
    <source>
        <dbReference type="RuleBase" id="RU363032"/>
    </source>
</evidence>
<dbReference type="SUPFAM" id="SSF161098">
    <property type="entry name" value="MetI-like"/>
    <property type="match status" value="1"/>
</dbReference>
<dbReference type="CDD" id="cd06261">
    <property type="entry name" value="TM_PBP2"/>
    <property type="match status" value="1"/>
</dbReference>
<reference evidence="9 10" key="1">
    <citation type="submission" date="2019-10" db="EMBL/GenBank/DDBJ databases">
        <title>Description of Paenibacillus terrestris sp. nov.</title>
        <authorList>
            <person name="Carlier A."/>
            <person name="Qi S."/>
        </authorList>
    </citation>
    <scope>NUCLEOTIDE SEQUENCE [LARGE SCALE GENOMIC DNA]</scope>
    <source>
        <strain evidence="9 10">LMG 31458</strain>
    </source>
</reference>
<name>A0ABX1XRJ4_9BACL</name>
<feature type="transmembrane region" description="Helical" evidence="7">
    <location>
        <begin position="191"/>
        <end position="213"/>
    </location>
</feature>
<evidence type="ECO:0000313" key="9">
    <source>
        <dbReference type="EMBL" id="NOU71141.1"/>
    </source>
</evidence>
<dbReference type="Gene3D" id="1.10.3720.10">
    <property type="entry name" value="MetI-like"/>
    <property type="match status" value="1"/>
</dbReference>
<feature type="transmembrane region" description="Helical" evidence="7">
    <location>
        <begin position="87"/>
        <end position="108"/>
    </location>
</feature>
<keyword evidence="10" id="KW-1185">Reference proteome</keyword>
<dbReference type="Pfam" id="PF00528">
    <property type="entry name" value="BPD_transp_1"/>
    <property type="match status" value="1"/>
</dbReference>
<feature type="transmembrane region" description="Helical" evidence="7">
    <location>
        <begin position="267"/>
        <end position="286"/>
    </location>
</feature>
<comment type="similarity">
    <text evidence="7">Belongs to the binding-protein-dependent transport system permease family.</text>
</comment>
<feature type="domain" description="ABC transmembrane type-1" evidence="8">
    <location>
        <begin position="83"/>
        <end position="286"/>
    </location>
</feature>
<comment type="caution">
    <text evidence="9">The sequence shown here is derived from an EMBL/GenBank/DDBJ whole genome shotgun (WGS) entry which is preliminary data.</text>
</comment>
<comment type="subcellular location">
    <subcellularLocation>
        <location evidence="1 7">Cell membrane</location>
        <topology evidence="1 7">Multi-pass membrane protein</topology>
    </subcellularLocation>
</comment>
<accession>A0ABX1XRJ4</accession>
<feature type="transmembrane region" description="Helical" evidence="7">
    <location>
        <begin position="117"/>
        <end position="137"/>
    </location>
</feature>
<evidence type="ECO:0000256" key="2">
    <source>
        <dbReference type="ARBA" id="ARBA00022448"/>
    </source>
</evidence>
<keyword evidence="6 7" id="KW-0472">Membrane</keyword>
<dbReference type="Proteomes" id="UP000616779">
    <property type="component" value="Unassembled WGS sequence"/>
</dbReference>
<proteinExistence type="inferred from homology"/>
<keyword evidence="3" id="KW-1003">Cell membrane</keyword>
<evidence type="ECO:0000256" key="3">
    <source>
        <dbReference type="ARBA" id="ARBA00022475"/>
    </source>
</evidence>
<keyword evidence="4 7" id="KW-0812">Transmembrane</keyword>
<evidence type="ECO:0000259" key="8">
    <source>
        <dbReference type="PROSITE" id="PS50928"/>
    </source>
</evidence>
<dbReference type="PANTHER" id="PTHR43744:SF9">
    <property type="entry name" value="POLYGALACTURONAN_RHAMNOGALACTURONAN TRANSPORT SYSTEM PERMEASE PROTEIN YTCP"/>
    <property type="match status" value="1"/>
</dbReference>
<evidence type="ECO:0000256" key="6">
    <source>
        <dbReference type="ARBA" id="ARBA00023136"/>
    </source>
</evidence>
<feature type="transmembrane region" description="Helical" evidence="7">
    <location>
        <begin position="149"/>
        <end position="170"/>
    </location>
</feature>
<feature type="transmembrane region" description="Helical" evidence="7">
    <location>
        <begin position="21"/>
        <end position="42"/>
    </location>
</feature>
<organism evidence="9 10">
    <name type="scientific">Paenibacillus phytorum</name>
    <dbReference type="NCBI Taxonomy" id="2654977"/>
    <lineage>
        <taxon>Bacteria</taxon>
        <taxon>Bacillati</taxon>
        <taxon>Bacillota</taxon>
        <taxon>Bacilli</taxon>
        <taxon>Bacillales</taxon>
        <taxon>Paenibacillaceae</taxon>
        <taxon>Paenibacillus</taxon>
    </lineage>
</organism>
<keyword evidence="2 7" id="KW-0813">Transport</keyword>
<sequence>MKSSQEELTMKLSATERLFDIGNAILMILLIVCTLYPFYYVFMASISDSNLLIQHTGLLLKPLGFNLDAFQKVIANPNILTGYGNTLLILIVGTAVNLFFTTLGAYALSRKFVMRKFLMICIVFTMYFSGGLIPTYLLINNYLHMGNSYLALILPVAISTWNLIIMRTSFEAIPEGLMESAKIDGAGEWRILFQIVVPLSMPVIAVMVLYYGVAHWNSWFNAMLFLHDREKFPLQLILREILVQNSTDSMTTGTGNANDTQAIGESIKYATIMVATLPILIAYPFLQKYFVKGVMVGALKE</sequence>
<protein>
    <submittedName>
        <fullName evidence="9">ABC transporter permease subunit</fullName>
    </submittedName>
</protein>
<dbReference type="PANTHER" id="PTHR43744">
    <property type="entry name" value="ABC TRANSPORTER PERMEASE PROTEIN MG189-RELATED-RELATED"/>
    <property type="match status" value="1"/>
</dbReference>
<dbReference type="InterPro" id="IPR035906">
    <property type="entry name" value="MetI-like_sf"/>
</dbReference>
<evidence type="ECO:0000256" key="4">
    <source>
        <dbReference type="ARBA" id="ARBA00022692"/>
    </source>
</evidence>
<evidence type="ECO:0000256" key="5">
    <source>
        <dbReference type="ARBA" id="ARBA00022989"/>
    </source>
</evidence>
<gene>
    <name evidence="9" type="ORF">GC098_06810</name>
</gene>
<evidence type="ECO:0000256" key="1">
    <source>
        <dbReference type="ARBA" id="ARBA00004651"/>
    </source>
</evidence>
<dbReference type="PROSITE" id="PS50928">
    <property type="entry name" value="ABC_TM1"/>
    <property type="match status" value="1"/>
</dbReference>
<dbReference type="EMBL" id="WHOA01000041">
    <property type="protein sequence ID" value="NOU71141.1"/>
    <property type="molecule type" value="Genomic_DNA"/>
</dbReference>